<evidence type="ECO:0000259" key="10">
    <source>
        <dbReference type="PROSITE" id="PS52029"/>
    </source>
</evidence>
<dbReference type="PANTHER" id="PTHR30582">
    <property type="entry name" value="L,D-TRANSPEPTIDASE"/>
    <property type="match status" value="1"/>
</dbReference>
<keyword evidence="5" id="KW-0378">Hydrolase</keyword>
<dbReference type="AlphaFoldDB" id="A0A387FLW7"/>
<dbReference type="PROSITE" id="PS52029">
    <property type="entry name" value="LD_TPASE"/>
    <property type="match status" value="1"/>
</dbReference>
<dbReference type="CDD" id="cd16913">
    <property type="entry name" value="YkuD_like"/>
    <property type="match status" value="1"/>
</dbReference>
<dbReference type="Pfam" id="PF03734">
    <property type="entry name" value="YkuD"/>
    <property type="match status" value="1"/>
</dbReference>
<dbReference type="RefSeq" id="WP_120703531.1">
    <property type="nucleotide sequence ID" value="NZ_CP032694.1"/>
</dbReference>
<dbReference type="InterPro" id="IPR050979">
    <property type="entry name" value="LD-transpeptidase"/>
</dbReference>
<dbReference type="PANTHER" id="PTHR30582:SF24">
    <property type="entry name" value="L,D-TRANSPEPTIDASE ERFK_SRFK-RELATED"/>
    <property type="match status" value="1"/>
</dbReference>
<evidence type="ECO:0000256" key="1">
    <source>
        <dbReference type="ARBA" id="ARBA00004752"/>
    </source>
</evidence>
<organism evidence="11 12">
    <name type="scientific">Rhizobium jaguaris</name>
    <dbReference type="NCBI Taxonomy" id="1312183"/>
    <lineage>
        <taxon>Bacteria</taxon>
        <taxon>Pseudomonadati</taxon>
        <taxon>Pseudomonadota</taxon>
        <taxon>Alphaproteobacteria</taxon>
        <taxon>Hyphomicrobiales</taxon>
        <taxon>Rhizobiaceae</taxon>
        <taxon>Rhizobium/Agrobacterium group</taxon>
        <taxon>Rhizobium</taxon>
    </lineage>
</organism>
<keyword evidence="12" id="KW-1185">Reference proteome</keyword>
<dbReference type="KEGG" id="rjg:CCGE525_06245"/>
<dbReference type="OrthoDB" id="8478453at2"/>
<sequence>MSLPSSLSRRNFLALAGIGAVSTLAGCASTVESRPIVSPVQYGGSIYRPFGGELSSYEGEQPDPAVIYAAMDDGGFHLPAIPYEQIDPKYYRQRVVNPTGEPPGSVIVNTRERFLYVTEPGGTAMRYGIGVGREGFAWEGRGVIQWRKKWPRWNPPDEMVARQPELVKFSIANGGMEPGLKNPLGARALYIFEDKQDSLYRLHGNPDWRSIGKAVSSGCVRLLNQDVIDLYDRVPERAPILVTQA</sequence>
<gene>
    <name evidence="11" type="ORF">CCGE525_06245</name>
</gene>
<comment type="similarity">
    <text evidence="2">Belongs to the YkuD family.</text>
</comment>
<feature type="domain" description="L,D-TPase catalytic" evidence="10">
    <location>
        <begin position="104"/>
        <end position="243"/>
    </location>
</feature>
<evidence type="ECO:0000256" key="2">
    <source>
        <dbReference type="ARBA" id="ARBA00005992"/>
    </source>
</evidence>
<reference evidence="11 12" key="1">
    <citation type="submission" date="2018-10" db="EMBL/GenBank/DDBJ databases">
        <title>Rhizobium etli, R. leguminosarum and a new Rhizobium genospecies from Phaseolus dumosus.</title>
        <authorList>
            <person name="Ramirez-Puebla S.T."/>
            <person name="Rogel-Hernandez M.A."/>
            <person name="Guerrero G."/>
            <person name="Ormeno-Orrillo E."/>
            <person name="Martinez-Romero J.C."/>
            <person name="Negrete-Yankelevich S."/>
            <person name="Martinez-Romero E."/>
        </authorList>
    </citation>
    <scope>NUCLEOTIDE SEQUENCE [LARGE SCALE GENOMIC DNA]</scope>
    <source>
        <strain evidence="11 12">CCGE525</strain>
    </source>
</reference>
<protein>
    <submittedName>
        <fullName evidence="11">L,D-transpeptidase</fullName>
    </submittedName>
</protein>
<name>A0A387FLW7_9HYPH</name>
<dbReference type="InterPro" id="IPR038063">
    <property type="entry name" value="Transpep_catalytic_dom"/>
</dbReference>
<dbReference type="InterPro" id="IPR005490">
    <property type="entry name" value="LD_TPept_cat_dom"/>
</dbReference>
<evidence type="ECO:0000256" key="3">
    <source>
        <dbReference type="ARBA" id="ARBA00022676"/>
    </source>
</evidence>
<dbReference type="GO" id="GO:0005576">
    <property type="term" value="C:extracellular region"/>
    <property type="evidence" value="ECO:0007669"/>
    <property type="project" value="TreeGrafter"/>
</dbReference>
<feature type="active site" description="Proton donor/acceptor" evidence="9">
    <location>
        <position position="203"/>
    </location>
</feature>
<dbReference type="InterPro" id="IPR006311">
    <property type="entry name" value="TAT_signal"/>
</dbReference>
<dbReference type="Gene3D" id="2.40.440.10">
    <property type="entry name" value="L,D-transpeptidase catalytic domain-like"/>
    <property type="match status" value="1"/>
</dbReference>
<evidence type="ECO:0000256" key="7">
    <source>
        <dbReference type="ARBA" id="ARBA00022984"/>
    </source>
</evidence>
<keyword evidence="4" id="KW-0808">Transferase</keyword>
<evidence type="ECO:0000313" key="12">
    <source>
        <dbReference type="Proteomes" id="UP000282195"/>
    </source>
</evidence>
<dbReference type="EMBL" id="CP032694">
    <property type="protein sequence ID" value="AYG58457.1"/>
    <property type="molecule type" value="Genomic_DNA"/>
</dbReference>
<evidence type="ECO:0000256" key="8">
    <source>
        <dbReference type="ARBA" id="ARBA00023316"/>
    </source>
</evidence>
<evidence type="ECO:0000313" key="11">
    <source>
        <dbReference type="EMBL" id="AYG58457.1"/>
    </source>
</evidence>
<evidence type="ECO:0000256" key="9">
    <source>
        <dbReference type="PROSITE-ProRule" id="PRU01373"/>
    </source>
</evidence>
<feature type="active site" description="Nucleophile" evidence="9">
    <location>
        <position position="219"/>
    </location>
</feature>
<dbReference type="GO" id="GO:0018104">
    <property type="term" value="P:peptidoglycan-protein cross-linking"/>
    <property type="evidence" value="ECO:0007669"/>
    <property type="project" value="TreeGrafter"/>
</dbReference>
<keyword evidence="3" id="KW-0328">Glycosyltransferase</keyword>
<dbReference type="PROSITE" id="PS51318">
    <property type="entry name" value="TAT"/>
    <property type="match status" value="1"/>
</dbReference>
<dbReference type="UniPathway" id="UPA00219"/>
<evidence type="ECO:0000256" key="6">
    <source>
        <dbReference type="ARBA" id="ARBA00022960"/>
    </source>
</evidence>
<comment type="pathway">
    <text evidence="1 9">Cell wall biogenesis; peptidoglycan biosynthesis.</text>
</comment>
<dbReference type="GO" id="GO:0071972">
    <property type="term" value="F:peptidoglycan L,D-transpeptidase activity"/>
    <property type="evidence" value="ECO:0007669"/>
    <property type="project" value="TreeGrafter"/>
</dbReference>
<evidence type="ECO:0000256" key="5">
    <source>
        <dbReference type="ARBA" id="ARBA00022801"/>
    </source>
</evidence>
<dbReference type="SUPFAM" id="SSF141523">
    <property type="entry name" value="L,D-transpeptidase catalytic domain-like"/>
    <property type="match status" value="1"/>
</dbReference>
<dbReference type="GO" id="GO:0016757">
    <property type="term" value="F:glycosyltransferase activity"/>
    <property type="evidence" value="ECO:0007669"/>
    <property type="project" value="UniProtKB-KW"/>
</dbReference>
<evidence type="ECO:0000256" key="4">
    <source>
        <dbReference type="ARBA" id="ARBA00022679"/>
    </source>
</evidence>
<dbReference type="Proteomes" id="UP000282195">
    <property type="component" value="Chromosome"/>
</dbReference>
<keyword evidence="8 9" id="KW-0961">Cell wall biogenesis/degradation</keyword>
<keyword evidence="6 9" id="KW-0133">Cell shape</keyword>
<dbReference type="GO" id="GO:0008360">
    <property type="term" value="P:regulation of cell shape"/>
    <property type="evidence" value="ECO:0007669"/>
    <property type="project" value="UniProtKB-UniRule"/>
</dbReference>
<dbReference type="GO" id="GO:0071555">
    <property type="term" value="P:cell wall organization"/>
    <property type="evidence" value="ECO:0007669"/>
    <property type="project" value="UniProtKB-UniRule"/>
</dbReference>
<proteinExistence type="inferred from homology"/>
<accession>A0A387FLW7</accession>
<keyword evidence="7 9" id="KW-0573">Peptidoglycan synthesis</keyword>